<organism evidence="3">
    <name type="scientific">Ixodes ricinus</name>
    <name type="common">Common tick</name>
    <name type="synonym">Acarus ricinus</name>
    <dbReference type="NCBI Taxonomy" id="34613"/>
    <lineage>
        <taxon>Eukaryota</taxon>
        <taxon>Metazoa</taxon>
        <taxon>Ecdysozoa</taxon>
        <taxon>Arthropoda</taxon>
        <taxon>Chelicerata</taxon>
        <taxon>Arachnida</taxon>
        <taxon>Acari</taxon>
        <taxon>Parasitiformes</taxon>
        <taxon>Ixodida</taxon>
        <taxon>Ixodoidea</taxon>
        <taxon>Ixodidae</taxon>
        <taxon>Ixodinae</taxon>
        <taxon>Ixodes</taxon>
    </lineage>
</organism>
<name>A0A6B0UWT0_IXORI</name>
<feature type="compositionally biased region" description="Basic and acidic residues" evidence="1">
    <location>
        <begin position="123"/>
        <end position="132"/>
    </location>
</feature>
<dbReference type="EMBL" id="GIFC01011595">
    <property type="protein sequence ID" value="MXU93678.1"/>
    <property type="molecule type" value="Transcribed_RNA"/>
</dbReference>
<reference evidence="3" key="1">
    <citation type="submission" date="2019-12" db="EMBL/GenBank/DDBJ databases">
        <title>An insight into the sialome of adult female Ixodes ricinus ticks feeding for 6 days.</title>
        <authorList>
            <person name="Perner J."/>
            <person name="Ribeiro J.M.C."/>
        </authorList>
    </citation>
    <scope>NUCLEOTIDE SEQUENCE</scope>
    <source>
        <strain evidence="3">Semi-engorged</strain>
        <tissue evidence="3">Salivary glands</tissue>
    </source>
</reference>
<evidence type="ECO:0000313" key="3">
    <source>
        <dbReference type="EMBL" id="MXU93678.1"/>
    </source>
</evidence>
<feature type="chain" id="PRO_5025682049" evidence="2">
    <location>
        <begin position="18"/>
        <end position="150"/>
    </location>
</feature>
<evidence type="ECO:0000256" key="2">
    <source>
        <dbReference type="SAM" id="SignalP"/>
    </source>
</evidence>
<feature type="compositionally biased region" description="Basic and acidic residues" evidence="1">
    <location>
        <begin position="103"/>
        <end position="116"/>
    </location>
</feature>
<evidence type="ECO:0000256" key="1">
    <source>
        <dbReference type="SAM" id="MobiDB-lite"/>
    </source>
</evidence>
<protein>
    <submittedName>
        <fullName evidence="3">Putative salivary secreted protein</fullName>
    </submittedName>
</protein>
<feature type="region of interest" description="Disordered" evidence="1">
    <location>
        <begin position="95"/>
        <end position="132"/>
    </location>
</feature>
<sequence>MNAAFIAALVMLGTLEADGLASDAHIVLRRYCEPIECRTDADCDRRPLHPSYPLCKCIPRRGDDYRKFFDMFVHIPRPLVFLHGKRRGFPEAVKGTTTTVPTERTRSRARSRERPKCSMPADRTPHRPAEWKGGRGRPHAFFFFHGTFSC</sequence>
<dbReference type="AlphaFoldDB" id="A0A6B0UWT0"/>
<proteinExistence type="predicted"/>
<feature type="signal peptide" evidence="2">
    <location>
        <begin position="1"/>
        <end position="17"/>
    </location>
</feature>
<keyword evidence="2" id="KW-0732">Signal</keyword>
<accession>A0A6B0UWT0</accession>